<dbReference type="PANTHER" id="PTHR43806">
    <property type="entry name" value="PEPTIDASE S8"/>
    <property type="match status" value="1"/>
</dbReference>
<evidence type="ECO:0000256" key="9">
    <source>
        <dbReference type="SAM" id="MobiDB-lite"/>
    </source>
</evidence>
<dbReference type="Gene3D" id="3.40.50.200">
    <property type="entry name" value="Peptidase S8/S53 domain"/>
    <property type="match status" value="1"/>
</dbReference>
<sequence>MTSTFRSRGRSLAALSAAAVACAMMWPAGASAATASDDQNPDAVPTASHGVLSASKLAGGLDRMTGRQSVFVQLSGQGAAAAADDAKSAGKSASAQKADAKAAKAEARKKSDAVVKDARAKDRKAKELWQVGNALPGVAITADVSAIKEIADRADVVKVTPLVPKHALNANATDLTNTIATWQKTGNTGEGVTVAIIDTGLDYTHADFGGEGTTAAWDAAHADNANADWYDTLTAAAKVKVGGGYDFSGDDYNADPDAEDYQPVAHPDPDPIGCAAHGTHVAGITAGYGENADGSTYTGDYDSLSADDVAKMKVLPGTAPEATVYPLKVFGCTGSTDVVIPALDRALDLKGDGSMVKADIVNLSLGADYATVDDPENDVVDALAAQGVLPVIAMGNNGDLTDTGGAPGNAVGALAVASTVDAYQQMDGLRVDAPADVAGIVTGQNSIAYDWSSAPVSGDVVALSSADADGCEPLSDADAATVNGKVAWLTWDSNDAARRCGSAARAVNVKNAGAIGAVFTGDVNPFTAGITGDAGIPVFQLTKGSTEKLAAALESGQLRVTFDGSLALTQADVDPSINDLISSFSSRGTHGSLGVVKPDVAAPGDTIMSAGIGTGDGAINMSGTSMATPHTAGIAALVKKAHPRWTVEQLKADIMNTAGHDVYTEPGQTGDVYGPARVGAGRIDARAAVDNTLLVYSKDTKGGVSASFGVVEAPATRSTVRKTITVTVQNTGRRSVSADLSYAAAVSQPGVSYTVSPHRVTVRAGHSERVRVTMTVRTAQLRNTIDPTMAVDQSGVARQFVADASGRLMVDVRGSSANALRLPVYGAAKPVSQTKAVDNNRGDTRALQIRGEGVSQGDGATAYDSLVSVATLGATSSRLPVCRGTQTENCTVNETARAGDLQYVGAGSSASGDGYADGWLWFTISTYADWATVGNSTIPYVDIDTTGDGKPDYEVYVQNLDATDVLLANLVDLNTGKVIDLEPVNFQFGDVNTNVFDTNVLSIPVWPAKIGVTDDATAFPITYTVGTNSYYTGNANGDIDDVGPISYDVVNPAIAVDAPLYLDEGGTTIPYTLAGASSGSTAKNSKGKGHGHGNGHGHGDKTTAQALVTHLHGASGHRAEVVKLKG</sequence>
<feature type="domain" description="Peptidase S8/S53" evidence="11">
    <location>
        <begin position="189"/>
        <end position="667"/>
    </location>
</feature>
<dbReference type="PANTHER" id="PTHR43806:SF11">
    <property type="entry name" value="CEREVISIN-RELATED"/>
    <property type="match status" value="1"/>
</dbReference>
<dbReference type="Gene3D" id="3.50.30.30">
    <property type="match status" value="1"/>
</dbReference>
<comment type="similarity">
    <text evidence="1 7 8">Belongs to the peptidase S8 family.</text>
</comment>
<evidence type="ECO:0000256" key="1">
    <source>
        <dbReference type="ARBA" id="ARBA00011073"/>
    </source>
</evidence>
<dbReference type="InterPro" id="IPR000209">
    <property type="entry name" value="Peptidase_S8/S53_dom"/>
</dbReference>
<evidence type="ECO:0000256" key="2">
    <source>
        <dbReference type="ARBA" id="ARBA00022512"/>
    </source>
</evidence>
<dbReference type="InterPro" id="IPR050131">
    <property type="entry name" value="Peptidase_S8_subtilisin-like"/>
</dbReference>
<protein>
    <submittedName>
        <fullName evidence="13">S8 family serine peptidase</fullName>
    </submittedName>
</protein>
<dbReference type="SUPFAM" id="SSF52743">
    <property type="entry name" value="Subtilisin-like"/>
    <property type="match status" value="1"/>
</dbReference>
<evidence type="ECO:0000256" key="10">
    <source>
        <dbReference type="SAM" id="SignalP"/>
    </source>
</evidence>
<dbReference type="InterPro" id="IPR015500">
    <property type="entry name" value="Peptidase_S8_subtilisin-rel"/>
</dbReference>
<feature type="active site" description="Charge relay system" evidence="7">
    <location>
        <position position="277"/>
    </location>
</feature>
<feature type="domain" description="PA" evidence="12">
    <location>
        <begin position="456"/>
        <end position="548"/>
    </location>
</feature>
<evidence type="ECO:0000259" key="12">
    <source>
        <dbReference type="Pfam" id="PF02225"/>
    </source>
</evidence>
<keyword evidence="5 7" id="KW-0378">Hydrolase</keyword>
<dbReference type="InterPro" id="IPR036852">
    <property type="entry name" value="Peptidase_S8/S53_dom_sf"/>
</dbReference>
<dbReference type="InterPro" id="IPR003137">
    <property type="entry name" value="PA_domain"/>
</dbReference>
<evidence type="ECO:0000256" key="7">
    <source>
        <dbReference type="PROSITE-ProRule" id="PRU01240"/>
    </source>
</evidence>
<keyword evidence="6 7" id="KW-0720">Serine protease</keyword>
<feature type="active site" description="Charge relay system" evidence="7">
    <location>
        <position position="625"/>
    </location>
</feature>
<dbReference type="InterPro" id="IPR034213">
    <property type="entry name" value="S8_Vpr-like"/>
</dbReference>
<keyword evidence="14" id="KW-1185">Reference proteome</keyword>
<dbReference type="PROSITE" id="PS00138">
    <property type="entry name" value="SUBTILASE_SER"/>
    <property type="match status" value="1"/>
</dbReference>
<proteinExistence type="inferred from homology"/>
<feature type="compositionally biased region" description="Basic residues" evidence="9">
    <location>
        <begin position="1085"/>
        <end position="1095"/>
    </location>
</feature>
<feature type="region of interest" description="Disordered" evidence="9">
    <location>
        <begin position="100"/>
        <end position="119"/>
    </location>
</feature>
<evidence type="ECO:0000256" key="4">
    <source>
        <dbReference type="ARBA" id="ARBA00022729"/>
    </source>
</evidence>
<keyword evidence="2" id="KW-0964">Secreted</keyword>
<reference evidence="13 14" key="1">
    <citation type="submission" date="2023-03" db="EMBL/GenBank/DDBJ databases">
        <title>Genome sequence of Microbacterium sp. KACC 23027.</title>
        <authorList>
            <person name="Kim S."/>
            <person name="Heo J."/>
            <person name="Kwon S.-W."/>
        </authorList>
    </citation>
    <scope>NUCLEOTIDE SEQUENCE [LARGE SCALE GENOMIC DNA]</scope>
    <source>
        <strain evidence="13 14">KACC 23027</strain>
    </source>
</reference>
<dbReference type="InterPro" id="IPR023828">
    <property type="entry name" value="Peptidase_S8_Ser-AS"/>
</dbReference>
<name>A0ABY8BUC1_9MICO</name>
<evidence type="ECO:0000313" key="13">
    <source>
        <dbReference type="EMBL" id="WEG07774.1"/>
    </source>
</evidence>
<keyword evidence="3 7" id="KW-0645">Protease</keyword>
<dbReference type="CDD" id="cd07474">
    <property type="entry name" value="Peptidases_S8_subtilisin_Vpr-like"/>
    <property type="match status" value="1"/>
</dbReference>
<dbReference type="PROSITE" id="PS51892">
    <property type="entry name" value="SUBTILASE"/>
    <property type="match status" value="1"/>
</dbReference>
<organism evidence="13 14">
    <name type="scientific">Microbacterium horticulturae</name>
    <dbReference type="NCBI Taxonomy" id="3028316"/>
    <lineage>
        <taxon>Bacteria</taxon>
        <taxon>Bacillati</taxon>
        <taxon>Actinomycetota</taxon>
        <taxon>Actinomycetes</taxon>
        <taxon>Micrococcales</taxon>
        <taxon>Microbacteriaceae</taxon>
        <taxon>Microbacterium</taxon>
    </lineage>
</organism>
<dbReference type="InterPro" id="IPR023827">
    <property type="entry name" value="Peptidase_S8_Asp-AS"/>
</dbReference>
<dbReference type="PRINTS" id="PR00723">
    <property type="entry name" value="SUBTILISIN"/>
</dbReference>
<dbReference type="PROSITE" id="PS51257">
    <property type="entry name" value="PROKAR_LIPOPROTEIN"/>
    <property type="match status" value="1"/>
</dbReference>
<feature type="chain" id="PRO_5045111749" evidence="10">
    <location>
        <begin position="33"/>
        <end position="1126"/>
    </location>
</feature>
<feature type="region of interest" description="Disordered" evidence="9">
    <location>
        <begin position="1077"/>
        <end position="1101"/>
    </location>
</feature>
<keyword evidence="2" id="KW-0134">Cell wall</keyword>
<dbReference type="RefSeq" id="WP_275277113.1">
    <property type="nucleotide sequence ID" value="NZ_CP119108.1"/>
</dbReference>
<dbReference type="Pfam" id="PF00082">
    <property type="entry name" value="Peptidase_S8"/>
    <property type="match status" value="1"/>
</dbReference>
<evidence type="ECO:0000259" key="11">
    <source>
        <dbReference type="Pfam" id="PF00082"/>
    </source>
</evidence>
<dbReference type="Proteomes" id="UP001214553">
    <property type="component" value="Chromosome"/>
</dbReference>
<feature type="signal peptide" evidence="10">
    <location>
        <begin position="1"/>
        <end position="32"/>
    </location>
</feature>
<feature type="active site" description="Charge relay system" evidence="7">
    <location>
        <position position="198"/>
    </location>
</feature>
<dbReference type="PROSITE" id="PS00136">
    <property type="entry name" value="SUBTILASE_ASP"/>
    <property type="match status" value="1"/>
</dbReference>
<evidence type="ECO:0000256" key="6">
    <source>
        <dbReference type="ARBA" id="ARBA00022825"/>
    </source>
</evidence>
<evidence type="ECO:0000313" key="14">
    <source>
        <dbReference type="Proteomes" id="UP001214553"/>
    </source>
</evidence>
<dbReference type="Pfam" id="PF02225">
    <property type="entry name" value="PA"/>
    <property type="match status" value="1"/>
</dbReference>
<gene>
    <name evidence="13" type="ORF">PU630_11000</name>
</gene>
<dbReference type="EMBL" id="CP119108">
    <property type="protein sequence ID" value="WEG07774.1"/>
    <property type="molecule type" value="Genomic_DNA"/>
</dbReference>
<accession>A0ABY8BUC1</accession>
<keyword evidence="4 10" id="KW-0732">Signal</keyword>
<evidence type="ECO:0000256" key="8">
    <source>
        <dbReference type="RuleBase" id="RU003355"/>
    </source>
</evidence>
<evidence type="ECO:0000256" key="3">
    <source>
        <dbReference type="ARBA" id="ARBA00022670"/>
    </source>
</evidence>
<evidence type="ECO:0000256" key="5">
    <source>
        <dbReference type="ARBA" id="ARBA00022801"/>
    </source>
</evidence>